<reference evidence="2" key="1">
    <citation type="submission" date="2019-12" db="EMBL/GenBank/DDBJ databases">
        <title>Epidemiological and comparative genomic analysis of Bacillus anthracis isolated from northern Vietnam.</title>
        <authorList>
            <person name="Hoang T.T.H."/>
            <person name="Dang D.A."/>
            <person name="Pham M.H."/>
            <person name="Luong M.H."/>
            <person name="Tran N.D."/>
            <person name="Nguyen T.H."/>
            <person name="Nguyen T.T."/>
            <person name="Inoue S."/>
            <person name="Morikawa S."/>
            <person name="Okutani A."/>
        </authorList>
    </citation>
    <scope>NUCLEOTIDE SEQUENCE</scope>
    <source>
        <strain evidence="2">QuyetLC</strain>
    </source>
</reference>
<dbReference type="EMBL" id="BLEY01000024">
    <property type="protein sequence ID" value="GEU13541.1"/>
    <property type="molecule type" value="Genomic_DNA"/>
</dbReference>
<sequence>MNGQSRILTIFLELLEGKKLTKRSLMELYNKEGTTIRRDMAIIENVLEKNAEEKYLHEGVNYDSFEEYLKLNSLDRSEKGCYKLNGIEKRTSKVNFTDKELFVLLKVLIASRALEKDEMNVLFNKLFSMVENKKRMDYFFKNEQHYYTGVPKIDLVERLDSICEMILNRSMVEFEYTKNGETKTLRRSPNAIYFSDLYFYMLTTSQDGKDDEFLEDLNKFRINNIENLRIVKTNVKTEYKDRFEGGTLRKQTGFLCFLGKPITMVIEFNFDPVYVLDRFPESKIVSEKDGVYRIEMQVNDGYGIKMWLLSEGKMVKVISPKHMRDYIINDMTVALEYYGLAVRPKEE</sequence>
<reference evidence="2" key="2">
    <citation type="submission" date="2019-12" db="EMBL/GenBank/DDBJ databases">
        <authorList>
            <person name="Hoang T.H.H."/>
            <person name="Okutani A."/>
        </authorList>
    </citation>
    <scope>NUCLEOTIDE SEQUENCE</scope>
    <source>
        <strain evidence="2">QuyetLC</strain>
    </source>
</reference>
<evidence type="ECO:0000259" key="1">
    <source>
        <dbReference type="Pfam" id="PF25583"/>
    </source>
</evidence>
<proteinExistence type="predicted"/>
<evidence type="ECO:0000313" key="2">
    <source>
        <dbReference type="EMBL" id="GEU13541.1"/>
    </source>
</evidence>
<protein>
    <submittedName>
        <fullName evidence="2">WYL domain-containing protein</fullName>
    </submittedName>
</protein>
<gene>
    <name evidence="2" type="ORF">QuyetLC_24820</name>
</gene>
<dbReference type="Pfam" id="PF25583">
    <property type="entry name" value="WCX"/>
    <property type="match status" value="1"/>
</dbReference>
<dbReference type="PANTHER" id="PTHR34580">
    <property type="match status" value="1"/>
</dbReference>
<dbReference type="InterPro" id="IPR051534">
    <property type="entry name" value="CBASS_pafABC_assoc_protein"/>
</dbReference>
<feature type="domain" description="WCX" evidence="1">
    <location>
        <begin position="274"/>
        <end position="331"/>
    </location>
</feature>
<dbReference type="InterPro" id="IPR057727">
    <property type="entry name" value="WCX_dom"/>
</dbReference>
<dbReference type="PANTHER" id="PTHR34580:SF1">
    <property type="entry name" value="PROTEIN PAFC"/>
    <property type="match status" value="1"/>
</dbReference>
<comment type="caution">
    <text evidence="2">The sequence shown here is derived from an EMBL/GenBank/DDBJ whole genome shotgun (WGS) entry which is preliminary data.</text>
</comment>
<name>A0A640MHL4_BACAN</name>
<accession>A0A640MHL4</accession>
<organism evidence="2">
    <name type="scientific">Bacillus anthracis</name>
    <name type="common">anthrax bacterium</name>
    <dbReference type="NCBI Taxonomy" id="1392"/>
    <lineage>
        <taxon>Bacteria</taxon>
        <taxon>Bacillati</taxon>
        <taxon>Bacillota</taxon>
        <taxon>Bacilli</taxon>
        <taxon>Bacillales</taxon>
        <taxon>Bacillaceae</taxon>
        <taxon>Bacillus</taxon>
        <taxon>Bacillus cereus group</taxon>
    </lineage>
</organism>
<dbReference type="AlphaFoldDB" id="A0A640MHL4"/>